<evidence type="ECO:0000256" key="4">
    <source>
        <dbReference type="ARBA" id="ARBA00022989"/>
    </source>
</evidence>
<evidence type="ECO:0000256" key="3">
    <source>
        <dbReference type="ARBA" id="ARBA00022692"/>
    </source>
</evidence>
<dbReference type="PANTHER" id="PTHR30572:SF4">
    <property type="entry name" value="ABC TRANSPORTER PERMEASE YTRF"/>
    <property type="match status" value="1"/>
</dbReference>
<feature type="transmembrane region" description="Helical" evidence="7">
    <location>
        <begin position="398"/>
        <end position="424"/>
    </location>
</feature>
<accession>A0ABZ3ESM4</accession>
<feature type="transmembrane region" description="Helical" evidence="7">
    <location>
        <begin position="445"/>
        <end position="462"/>
    </location>
</feature>
<keyword evidence="4 7" id="KW-1133">Transmembrane helix</keyword>
<evidence type="ECO:0000259" key="8">
    <source>
        <dbReference type="Pfam" id="PF02687"/>
    </source>
</evidence>
<dbReference type="InterPro" id="IPR003838">
    <property type="entry name" value="ABC3_permease_C"/>
</dbReference>
<proteinExistence type="inferred from homology"/>
<keyword evidence="10" id="KW-1185">Reference proteome</keyword>
<dbReference type="Pfam" id="PF02687">
    <property type="entry name" value="FtsX"/>
    <property type="match status" value="1"/>
</dbReference>
<feature type="transmembrane region" description="Helical" evidence="7">
    <location>
        <begin position="348"/>
        <end position="378"/>
    </location>
</feature>
<reference evidence="9 10" key="1">
    <citation type="submission" date="2024-02" db="EMBL/GenBank/DDBJ databases">
        <title>Bacterial strain from lacustrine sediment.</title>
        <authorList>
            <person name="Petit C."/>
            <person name="Fadhlaoui K."/>
        </authorList>
    </citation>
    <scope>NUCLEOTIDE SEQUENCE [LARGE SCALE GENOMIC DNA]</scope>
    <source>
        <strain evidence="9 10">IPX-CK</strain>
    </source>
</reference>
<gene>
    <name evidence="9" type="ORF">V6984_17185</name>
</gene>
<evidence type="ECO:0000313" key="9">
    <source>
        <dbReference type="EMBL" id="XAH73223.1"/>
    </source>
</evidence>
<evidence type="ECO:0000256" key="1">
    <source>
        <dbReference type="ARBA" id="ARBA00004651"/>
    </source>
</evidence>
<feature type="transmembrane region" description="Helical" evidence="7">
    <location>
        <begin position="865"/>
        <end position="891"/>
    </location>
</feature>
<keyword evidence="3 7" id="KW-0812">Transmembrane</keyword>
<protein>
    <submittedName>
        <fullName evidence="9">ABC transporter permease</fullName>
    </submittedName>
</protein>
<evidence type="ECO:0000256" key="7">
    <source>
        <dbReference type="SAM" id="Phobius"/>
    </source>
</evidence>
<dbReference type="PANTHER" id="PTHR30572">
    <property type="entry name" value="MEMBRANE COMPONENT OF TRANSPORTER-RELATED"/>
    <property type="match status" value="1"/>
</dbReference>
<evidence type="ECO:0000256" key="2">
    <source>
        <dbReference type="ARBA" id="ARBA00022475"/>
    </source>
</evidence>
<comment type="similarity">
    <text evidence="6">Belongs to the ABC-4 integral membrane protein family.</text>
</comment>
<dbReference type="RefSeq" id="WP_342756830.1">
    <property type="nucleotide sequence ID" value="NZ_CP146256.1"/>
</dbReference>
<keyword evidence="2" id="KW-1003">Cell membrane</keyword>
<name>A0ABZ3ESM4_9FIRM</name>
<feature type="transmembrane region" description="Helical" evidence="7">
    <location>
        <begin position="807"/>
        <end position="831"/>
    </location>
</feature>
<keyword evidence="5 7" id="KW-0472">Membrane</keyword>
<dbReference type="Proteomes" id="UP001451571">
    <property type="component" value="Chromosome"/>
</dbReference>
<dbReference type="InterPro" id="IPR050250">
    <property type="entry name" value="Macrolide_Exporter_MacB"/>
</dbReference>
<organism evidence="9 10">
    <name type="scientific">Kineothrix sedimenti</name>
    <dbReference type="NCBI Taxonomy" id="3123317"/>
    <lineage>
        <taxon>Bacteria</taxon>
        <taxon>Bacillati</taxon>
        <taxon>Bacillota</taxon>
        <taxon>Clostridia</taxon>
        <taxon>Lachnospirales</taxon>
        <taxon>Lachnospiraceae</taxon>
        <taxon>Kineothrix</taxon>
    </lineage>
</organism>
<comment type="subcellular location">
    <subcellularLocation>
        <location evidence="1">Cell membrane</location>
        <topology evidence="1">Multi-pass membrane protein</topology>
    </subcellularLocation>
</comment>
<evidence type="ECO:0000256" key="5">
    <source>
        <dbReference type="ARBA" id="ARBA00023136"/>
    </source>
</evidence>
<dbReference type="EMBL" id="CP146256">
    <property type="protein sequence ID" value="XAH73223.1"/>
    <property type="molecule type" value="Genomic_DNA"/>
</dbReference>
<sequence length="944" mass="106164">MIRFVWQKLIHKKWLNMCTFLGIILLVSVAAGNVLYQGAALNKLLQNKFDSYIGENNTYPALVEAVYPFAYTDREETAVAQAKTVCGTVSAAIEDKLPVKERENVMLFTSDSLLGVPSYQSDDSKQDYFFIPSYMDNMEEHTKILKGEPFAEAADEEGIYECIVNESMVFSYNLSVGEMITFPKTQMKDGKELKIRIAGIFKENDSHDSYWVRFPGSYENNLFISQAALDEIMGRRDADTVNMSLIYDVLLDYESMSFKQADETIAGLADITANPPAVKMTVNSGLGELLGSYMDAQNQVKATMRTLQIPLLVLLMVFLYMVSSHVFEMEQNEIAMLKSRGVGNGQILGIYFAQSFLLAIAGAVFGVLLGWVFASLLGSANAFMEFVGGRRMRIAPDIGLPVSVLAAILAAVMFMTLPVLRYTALSVVEIKNKKNMAEKSFWERYYLDVALLVLSLYIRYSLLNQQESLAQQIIRGESMDPVLFLSSGIFMLGCGMVFLRLLKLVIKVVYRIGRKRWKPAVYVSFLQIIRTGKKQNFISVFLILTIAMGIFYANTARTMNTSIEERIRYDTGADIVSSEQWKNNLPFAKKNKKPVTYEEPNFLRYEELSGQVQSMTRVIRDTGVRMYYGDKVFEQNTLMAIHTKEFGETAWMKENALDKHWYYYLNDISQAADGVLVSSNFRDKMGVQIGDSIKYTLFDELGNARALATATVYGFVDIWPGYSPYREERTADGSIIYADNYLIVANYSQVVSIFGPTPYEVWVKADRGTELIKDLAEEKGMELTNIVGAKDELIRSKNDASIQVTNGLLTISFLIILILCTVGFLIHWILVIKKRELMFGIYRAMGLSMGEVKYMLVHEQIFSSMTAIATGAFVGFFASYLYIPLLMIAYLPKKHALSFEVVSAPLDMIRIGGVLAVMLTICFLILAKVVAGMKIAQALKLGED</sequence>
<feature type="transmembrane region" description="Helical" evidence="7">
    <location>
        <begin position="911"/>
        <end position="931"/>
    </location>
</feature>
<evidence type="ECO:0000256" key="6">
    <source>
        <dbReference type="ARBA" id="ARBA00038076"/>
    </source>
</evidence>
<evidence type="ECO:0000313" key="10">
    <source>
        <dbReference type="Proteomes" id="UP001451571"/>
    </source>
</evidence>
<feature type="transmembrane region" description="Helical" evidence="7">
    <location>
        <begin position="482"/>
        <end position="506"/>
    </location>
</feature>
<feature type="transmembrane region" description="Helical" evidence="7">
    <location>
        <begin position="536"/>
        <end position="553"/>
    </location>
</feature>
<feature type="transmembrane region" description="Helical" evidence="7">
    <location>
        <begin position="307"/>
        <end position="327"/>
    </location>
</feature>
<feature type="domain" description="ABC3 transporter permease C-terminal" evidence="8">
    <location>
        <begin position="312"/>
        <end position="425"/>
    </location>
</feature>